<proteinExistence type="inferred from homology"/>
<dbReference type="HAMAP" id="MF_00173">
    <property type="entry name" value="Arg_repressor"/>
    <property type="match status" value="1"/>
</dbReference>
<dbReference type="PRINTS" id="PR01467">
    <property type="entry name" value="ARGREPRESSOR"/>
</dbReference>
<evidence type="ECO:0000259" key="10">
    <source>
        <dbReference type="Pfam" id="PF02863"/>
    </source>
</evidence>
<evidence type="ECO:0000313" key="11">
    <source>
        <dbReference type="EMBL" id="MBO0476986.1"/>
    </source>
</evidence>
<dbReference type="InterPro" id="IPR036388">
    <property type="entry name" value="WH-like_DNA-bd_sf"/>
</dbReference>
<evidence type="ECO:0000256" key="2">
    <source>
        <dbReference type="ARBA" id="ARBA00008316"/>
    </source>
</evidence>
<evidence type="ECO:0000259" key="9">
    <source>
        <dbReference type="Pfam" id="PF01316"/>
    </source>
</evidence>
<keyword evidence="12" id="KW-1185">Reference proteome</keyword>
<dbReference type="Gene3D" id="3.30.1360.40">
    <property type="match status" value="1"/>
</dbReference>
<keyword evidence="7" id="KW-0028">Amino-acid biosynthesis</keyword>
<comment type="caution">
    <text evidence="11">The sequence shown here is derived from an EMBL/GenBank/DDBJ whole genome shotgun (WGS) entry which is preliminary data.</text>
</comment>
<dbReference type="InterPro" id="IPR001669">
    <property type="entry name" value="Arg_repress"/>
</dbReference>
<keyword evidence="4 7" id="KW-0805">Transcription regulation</keyword>
<protein>
    <recommendedName>
        <fullName evidence="7 8">Arginine repressor</fullName>
    </recommendedName>
</protein>
<keyword evidence="6 7" id="KW-0804">Transcription</keyword>
<organism evidence="11 12">
    <name type="scientific">Candidatus Vagococcus giribetii</name>
    <dbReference type="NCBI Taxonomy" id="2230876"/>
    <lineage>
        <taxon>Bacteria</taxon>
        <taxon>Bacillati</taxon>
        <taxon>Bacillota</taxon>
        <taxon>Bacilli</taxon>
        <taxon>Lactobacillales</taxon>
        <taxon>Enterococcaceae</taxon>
        <taxon>Vagococcus</taxon>
    </lineage>
</organism>
<gene>
    <name evidence="7 11" type="primary">argR</name>
    <name evidence="11" type="ORF">DOK76_07885</name>
</gene>
<name>A0ABS3HTA8_9ENTE</name>
<dbReference type="SUPFAM" id="SSF55252">
    <property type="entry name" value="C-terminal domain of arginine repressor"/>
    <property type="match status" value="1"/>
</dbReference>
<dbReference type="InterPro" id="IPR036390">
    <property type="entry name" value="WH_DNA-bd_sf"/>
</dbReference>
<dbReference type="EMBL" id="JAFLVX010000019">
    <property type="protein sequence ID" value="MBO0476986.1"/>
    <property type="molecule type" value="Genomic_DNA"/>
</dbReference>
<evidence type="ECO:0000256" key="3">
    <source>
        <dbReference type="ARBA" id="ARBA00022490"/>
    </source>
</evidence>
<feature type="domain" description="Arginine repressor C-terminal" evidence="10">
    <location>
        <begin position="80"/>
        <end position="145"/>
    </location>
</feature>
<accession>A0ABS3HTA8</accession>
<keyword evidence="3 7" id="KW-0963">Cytoplasm</keyword>
<dbReference type="Pfam" id="PF02863">
    <property type="entry name" value="Arg_repressor_C"/>
    <property type="match status" value="1"/>
</dbReference>
<evidence type="ECO:0000256" key="8">
    <source>
        <dbReference type="NCBIfam" id="TIGR01529"/>
    </source>
</evidence>
<sequence length="149" mass="16489">MKKEDRQSLITQIIANQPIENQHQLIEELAKEGVVATQATVSRDIKELRIVKVHGEKGVITYGILPEVSVEQDEHLRELFQDSVSQVTQVQCMNVINTLLGTADVVAAEIDELQMPEIVGTLAGTDTIVLISTSDAEAKRINKRLVAYL</sequence>
<dbReference type="RefSeq" id="WP_206966546.1">
    <property type="nucleotide sequence ID" value="NZ_JAFLVX010000019.1"/>
</dbReference>
<comment type="pathway">
    <text evidence="7">Amino-acid biosynthesis; L-arginine biosynthesis [regulation].</text>
</comment>
<comment type="function">
    <text evidence="7">Regulates arginine biosynthesis genes.</text>
</comment>
<dbReference type="InterPro" id="IPR036251">
    <property type="entry name" value="Arg_repress_C_sf"/>
</dbReference>
<evidence type="ECO:0000256" key="6">
    <source>
        <dbReference type="ARBA" id="ARBA00023163"/>
    </source>
</evidence>
<dbReference type="Proteomes" id="UP000664857">
    <property type="component" value="Unassembled WGS sequence"/>
</dbReference>
<evidence type="ECO:0000256" key="1">
    <source>
        <dbReference type="ARBA" id="ARBA00004496"/>
    </source>
</evidence>
<dbReference type="Pfam" id="PF01316">
    <property type="entry name" value="Arg_repressor"/>
    <property type="match status" value="1"/>
</dbReference>
<dbReference type="InterPro" id="IPR020900">
    <property type="entry name" value="Arg_repress_DNA-bd"/>
</dbReference>
<dbReference type="PANTHER" id="PTHR34471:SF1">
    <property type="entry name" value="ARGININE REPRESSOR"/>
    <property type="match status" value="1"/>
</dbReference>
<evidence type="ECO:0000256" key="7">
    <source>
        <dbReference type="HAMAP-Rule" id="MF_00173"/>
    </source>
</evidence>
<feature type="domain" description="Arginine repressor DNA-binding" evidence="9">
    <location>
        <begin position="1"/>
        <end position="67"/>
    </location>
</feature>
<keyword evidence="5 7" id="KW-0238">DNA-binding</keyword>
<dbReference type="SUPFAM" id="SSF46785">
    <property type="entry name" value="Winged helix' DNA-binding domain"/>
    <property type="match status" value="1"/>
</dbReference>
<evidence type="ECO:0000256" key="4">
    <source>
        <dbReference type="ARBA" id="ARBA00023015"/>
    </source>
</evidence>
<keyword evidence="7" id="KW-0678">Repressor</keyword>
<comment type="subcellular location">
    <subcellularLocation>
        <location evidence="1 7">Cytoplasm</location>
    </subcellularLocation>
</comment>
<evidence type="ECO:0000313" key="12">
    <source>
        <dbReference type="Proteomes" id="UP000664857"/>
    </source>
</evidence>
<reference evidence="11 12" key="1">
    <citation type="submission" date="2021-03" db="EMBL/GenBank/DDBJ databases">
        <title>Enterococcal diversity collection.</title>
        <authorList>
            <person name="Gilmore M.S."/>
            <person name="Schwartzman J."/>
            <person name="Van Tyne D."/>
            <person name="Martin M."/>
            <person name="Earl A.M."/>
            <person name="Manson A.L."/>
            <person name="Straub T."/>
            <person name="Salamzade R."/>
            <person name="Saavedra J."/>
            <person name="Lebreton F."/>
            <person name="Prichula J."/>
            <person name="Schaufler K."/>
            <person name="Gaca A."/>
            <person name="Sgardioli B."/>
            <person name="Wagenaar J."/>
            <person name="Strong T."/>
        </authorList>
    </citation>
    <scope>NUCLEOTIDE SEQUENCE [LARGE SCALE GENOMIC DNA]</scope>
    <source>
        <strain evidence="11 12">DIV0080</strain>
    </source>
</reference>
<evidence type="ECO:0000256" key="5">
    <source>
        <dbReference type="ARBA" id="ARBA00023125"/>
    </source>
</evidence>
<dbReference type="PANTHER" id="PTHR34471">
    <property type="entry name" value="ARGININE REPRESSOR"/>
    <property type="match status" value="1"/>
</dbReference>
<dbReference type="NCBIfam" id="TIGR01529">
    <property type="entry name" value="argR_whole"/>
    <property type="match status" value="1"/>
</dbReference>
<dbReference type="Gene3D" id="1.10.10.10">
    <property type="entry name" value="Winged helix-like DNA-binding domain superfamily/Winged helix DNA-binding domain"/>
    <property type="match status" value="1"/>
</dbReference>
<dbReference type="InterPro" id="IPR020899">
    <property type="entry name" value="Arg_repress_C"/>
</dbReference>
<comment type="similarity">
    <text evidence="2 7">Belongs to the ArgR family.</text>
</comment>
<keyword evidence="7" id="KW-0055">Arginine biosynthesis</keyword>